<feature type="transmembrane region" description="Helical" evidence="1">
    <location>
        <begin position="90"/>
        <end position="111"/>
    </location>
</feature>
<reference evidence="2" key="1">
    <citation type="journal article" date="2016" name="Front. Microbiol.">
        <title>Genome Sequence of the Piezophilic, Mesophilic Sulfate-Reducing Bacterium Desulfovibrio indicus J2T.</title>
        <authorList>
            <person name="Cao J."/>
            <person name="Maignien L."/>
            <person name="Shao Z."/>
            <person name="Alain K."/>
            <person name="Jebbar M."/>
        </authorList>
    </citation>
    <scope>NUCLEOTIDE SEQUENCE</scope>
    <source>
        <strain evidence="2">DSM 16372</strain>
    </source>
</reference>
<keyword evidence="1" id="KW-0812">Transmembrane</keyword>
<keyword evidence="1" id="KW-0472">Membrane</keyword>
<comment type="caution">
    <text evidence="2">The sequence shown here is derived from an EMBL/GenBank/DDBJ whole genome shotgun (WGS) entry which is preliminary data.</text>
</comment>
<evidence type="ECO:0008006" key="4">
    <source>
        <dbReference type="Google" id="ProtNLM"/>
    </source>
</evidence>
<reference evidence="2" key="2">
    <citation type="submission" date="2021-08" db="EMBL/GenBank/DDBJ databases">
        <authorList>
            <person name="Tani A."/>
            <person name="Ola A."/>
            <person name="Ogura Y."/>
            <person name="Katsura K."/>
            <person name="Hayashi T."/>
        </authorList>
    </citation>
    <scope>NUCLEOTIDE SEQUENCE</scope>
    <source>
        <strain evidence="2">DSM 16372</strain>
    </source>
</reference>
<dbReference type="RefSeq" id="WP_156453941.1">
    <property type="nucleotide sequence ID" value="NZ_BPQO01000046.1"/>
</dbReference>
<keyword evidence="3" id="KW-1185">Reference proteome</keyword>
<sequence length="115" mass="12299">MTTARESLDLAAGEPTDVRILVAIAGMSARQDAMMRTADEAKAAAAAQHRELMERIGTFVPRAEIELKEKALHDRLDGFDKRLTTVEGRIWKAIAWILSAIGTAVAGVVGIKGAG</sequence>
<evidence type="ECO:0000313" key="2">
    <source>
        <dbReference type="EMBL" id="GJD92503.1"/>
    </source>
</evidence>
<keyword evidence="1" id="KW-1133">Transmembrane helix</keyword>
<gene>
    <name evidence="2" type="ORF">BHAOGJBA_6057</name>
</gene>
<dbReference type="EMBL" id="BPQO01000046">
    <property type="protein sequence ID" value="GJD92503.1"/>
    <property type="molecule type" value="Genomic_DNA"/>
</dbReference>
<dbReference type="AlphaFoldDB" id="A0AAV4ZWV3"/>
<accession>A0AAV4ZWV3</accession>
<dbReference type="Proteomes" id="UP001055247">
    <property type="component" value="Unassembled WGS sequence"/>
</dbReference>
<proteinExistence type="predicted"/>
<name>A0AAV4ZWV3_9HYPH</name>
<evidence type="ECO:0000256" key="1">
    <source>
        <dbReference type="SAM" id="Phobius"/>
    </source>
</evidence>
<evidence type="ECO:0000313" key="3">
    <source>
        <dbReference type="Proteomes" id="UP001055247"/>
    </source>
</evidence>
<protein>
    <recommendedName>
        <fullName evidence="4">DUF1640 domain-containing protein</fullName>
    </recommendedName>
</protein>
<organism evidence="2 3">
    <name type="scientific">Methylobacterium hispanicum</name>
    <dbReference type="NCBI Taxonomy" id="270350"/>
    <lineage>
        <taxon>Bacteria</taxon>
        <taxon>Pseudomonadati</taxon>
        <taxon>Pseudomonadota</taxon>
        <taxon>Alphaproteobacteria</taxon>
        <taxon>Hyphomicrobiales</taxon>
        <taxon>Methylobacteriaceae</taxon>
        <taxon>Methylobacterium</taxon>
    </lineage>
</organism>